<gene>
    <name evidence="1" type="ordered locus">APH_1055</name>
    <name evidence="2" type="ordered locus">APH_1092</name>
</gene>
<dbReference type="Proteomes" id="UP000001943">
    <property type="component" value="Chromosome"/>
</dbReference>
<dbReference type="PaxDb" id="212042-APH_1055"/>
<organism evidence="2 3">
    <name type="scientific">Anaplasma phagocytophilum (strain HZ)</name>
    <dbReference type="NCBI Taxonomy" id="212042"/>
    <lineage>
        <taxon>Bacteria</taxon>
        <taxon>Pseudomonadati</taxon>
        <taxon>Pseudomonadota</taxon>
        <taxon>Alphaproteobacteria</taxon>
        <taxon>Rickettsiales</taxon>
        <taxon>Anaplasmataceae</taxon>
        <taxon>Anaplasma</taxon>
        <taxon>phagocytophilum group</taxon>
    </lineage>
</organism>
<evidence type="ECO:0000313" key="1">
    <source>
        <dbReference type="EMBL" id="ABD43263.1"/>
    </source>
</evidence>
<dbReference type="EnsemblBacteria" id="ABD44407">
    <property type="protein sequence ID" value="ABD44407"/>
    <property type="gene ID" value="APH_1092"/>
</dbReference>
<keyword evidence="3" id="KW-1185">Reference proteome</keyword>
<dbReference type="KEGG" id="aph:APH_1055"/>
<evidence type="ECO:0000313" key="3">
    <source>
        <dbReference type="Proteomes" id="UP000001943"/>
    </source>
</evidence>
<proteinExistence type="predicted"/>
<dbReference type="HOGENOM" id="CLU_3401861_0_0_5"/>
<evidence type="ECO:0000313" key="2">
    <source>
        <dbReference type="EMBL" id="ABD44407.1"/>
    </source>
</evidence>
<dbReference type="KEGG" id="aph:APH_1092"/>
<reference evidence="2" key="2">
    <citation type="journal article" date="2011" name="Front. Microbiol.">
        <title>Global proteomic analysis of two tick-borne emerging zoonotic agents: anaplasma phagocytophilum and ehrlichia chaffeensis.</title>
        <authorList>
            <person name="Lin M."/>
            <person name="Kikuchi T."/>
            <person name="Brewer H.M."/>
            <person name="Norbeck A.D."/>
            <person name="Rikihisa Y."/>
        </authorList>
    </citation>
    <scope>NUCLEOTIDE SEQUENCE</scope>
    <source>
        <strain evidence="2">HZ</strain>
    </source>
</reference>
<dbReference type="AlphaFoldDB" id="Q2GJ11"/>
<name>Q2GJ11_ANAPZ</name>
<reference evidence="2 3" key="1">
    <citation type="journal article" date="2006" name="PLoS Genet.">
        <title>Comparative genomics of emerging human ehrlichiosis agents.</title>
        <authorList>
            <person name="Dunning Hotopp J.C."/>
            <person name="Lin M."/>
            <person name="Madupu R."/>
            <person name="Crabtree J."/>
            <person name="Angiuoli S.V."/>
            <person name="Eisen J.A."/>
            <person name="Seshadri R."/>
            <person name="Ren Q."/>
            <person name="Wu M."/>
            <person name="Utterback T.R."/>
            <person name="Smith S."/>
            <person name="Lewis M."/>
            <person name="Khouri H."/>
            <person name="Zhang C."/>
            <person name="Niu H."/>
            <person name="Lin Q."/>
            <person name="Ohashi N."/>
            <person name="Zhi N."/>
            <person name="Nelson W."/>
            <person name="Brinkac L.M."/>
            <person name="Dodson R.J."/>
            <person name="Rosovitz M.J."/>
            <person name="Sundaram J."/>
            <person name="Daugherty S.C."/>
            <person name="Davidsen T."/>
            <person name="Durkin A.S."/>
            <person name="Gwinn M."/>
            <person name="Haft D.H."/>
            <person name="Selengut J.D."/>
            <person name="Sullivan S.A."/>
            <person name="Zafar N."/>
            <person name="Zhou L."/>
            <person name="Benahmed F."/>
            <person name="Forberger H."/>
            <person name="Halpin R."/>
            <person name="Mulligan S."/>
            <person name="Robinson J."/>
            <person name="White O."/>
            <person name="Rikihisa Y."/>
            <person name="Tettelin H."/>
        </authorList>
    </citation>
    <scope>NUCLEOTIDE SEQUENCE [LARGE SCALE GENOMIC DNA]</scope>
    <source>
        <strain evidence="2 3">HZ</strain>
    </source>
</reference>
<accession>Q2GJ11</accession>
<dbReference type="EnsemblBacteria" id="ABD43263">
    <property type="protein sequence ID" value="ABD43263"/>
    <property type="gene ID" value="APH_1055"/>
</dbReference>
<sequence>MSCAVGMFEVSRDFGEAIALCKAIDLQLIV</sequence>
<dbReference type="EMBL" id="CP000235">
    <property type="protein sequence ID" value="ABD43263.1"/>
    <property type="molecule type" value="Genomic_DNA"/>
</dbReference>
<dbReference type="EMBL" id="CP000235">
    <property type="protein sequence ID" value="ABD44407.1"/>
    <property type="molecule type" value="Genomic_DNA"/>
</dbReference>
<protein>
    <submittedName>
        <fullName evidence="2">Uncharacterized protein</fullName>
    </submittedName>
</protein>